<evidence type="ECO:0000256" key="1">
    <source>
        <dbReference type="SAM" id="MobiDB-lite"/>
    </source>
</evidence>
<sequence>MRQQSPVVAPKPHAGSSPTTQKKSHFFGSSKEAGTPFFNASSKIAHNLATPPDKDDRSLKQHELAVPYPNPTAAPRELTDAEIADAINYNTGRITDPDQVMLIRDVLGLSHDAPSIDEELIRAVADWQAKYNLVVDGKIGPKTSATLGFEVLQESNLVPTLRPEAIALLEKGIELRVSNNVYTDTAVQSTKDIRFTVFVPRGLRRDDYVLVNWVRGHMRSGPATFFQVRMYGNLVDANFPNFQVDSVDADPIYWSTAASRQNFNIDNARQFHATDSPGPALNTEHGADYDLHFRMGVYRLADVPAATTGNLGRARAIVSRYWSYRVRVSAAGTFSH</sequence>
<dbReference type="RefSeq" id="WP_098195237.1">
    <property type="nucleotide sequence ID" value="NZ_CP023777.1"/>
</dbReference>
<reference evidence="2 3" key="1">
    <citation type="submission" date="2017-10" db="EMBL/GenBank/DDBJ databases">
        <title>Paenichitinophaga pekingensis gen. nov., sp. nov., isolated from activated sludge.</title>
        <authorList>
            <person name="Jin D."/>
            <person name="Kong X."/>
            <person name="Deng Y."/>
            <person name="Bai Z."/>
        </authorList>
    </citation>
    <scope>NUCLEOTIDE SEQUENCE [LARGE SCALE GENOMIC DNA]</scope>
    <source>
        <strain evidence="2 3">13</strain>
    </source>
</reference>
<evidence type="ECO:0000313" key="3">
    <source>
        <dbReference type="Proteomes" id="UP000220133"/>
    </source>
</evidence>
<dbReference type="EMBL" id="CP023777">
    <property type="protein sequence ID" value="ATL48866.1"/>
    <property type="molecule type" value="Genomic_DNA"/>
</dbReference>
<name>A0A291QY21_9BACT</name>
<protein>
    <submittedName>
        <fullName evidence="2">Uncharacterized protein</fullName>
    </submittedName>
</protein>
<dbReference type="OrthoDB" id="4317910at2"/>
<feature type="region of interest" description="Disordered" evidence="1">
    <location>
        <begin position="1"/>
        <end position="34"/>
    </location>
</feature>
<proteinExistence type="predicted"/>
<dbReference type="KEGG" id="cbae:COR50_17780"/>
<dbReference type="Gene3D" id="1.10.101.10">
    <property type="entry name" value="PGBD-like superfamily/PGBD"/>
    <property type="match status" value="1"/>
</dbReference>
<keyword evidence="3" id="KW-1185">Reference proteome</keyword>
<dbReference type="Proteomes" id="UP000220133">
    <property type="component" value="Chromosome"/>
</dbReference>
<accession>A0A291QY21</accession>
<gene>
    <name evidence="2" type="ORF">COR50_17780</name>
</gene>
<organism evidence="2 3">
    <name type="scientific">Chitinophaga caeni</name>
    <dbReference type="NCBI Taxonomy" id="2029983"/>
    <lineage>
        <taxon>Bacteria</taxon>
        <taxon>Pseudomonadati</taxon>
        <taxon>Bacteroidota</taxon>
        <taxon>Chitinophagia</taxon>
        <taxon>Chitinophagales</taxon>
        <taxon>Chitinophagaceae</taxon>
        <taxon>Chitinophaga</taxon>
    </lineage>
</organism>
<evidence type="ECO:0000313" key="2">
    <source>
        <dbReference type="EMBL" id="ATL48866.1"/>
    </source>
</evidence>
<dbReference type="AlphaFoldDB" id="A0A291QY21"/>
<dbReference type="InterPro" id="IPR036366">
    <property type="entry name" value="PGBDSf"/>
</dbReference>